<sequence>MTIPYAMIDSGSDSSIVSENVAKHLGLKIDKKKIHRLNGVASKSHSLGTVNSVPVTIEDGENRDTISDEFSVVPTEYDDNGKELSLFILGTQWQYRAGWEPLVKGEFKATQNGKTITIPLSVHKSQRNVFTVEKEPEPVKKN</sequence>
<dbReference type="InterPro" id="IPR021109">
    <property type="entry name" value="Peptidase_aspartic_dom_sf"/>
</dbReference>
<accession>A0A8H3LWB9</accession>
<dbReference type="EMBL" id="BLAL01000228">
    <property type="protein sequence ID" value="GES93460.1"/>
    <property type="molecule type" value="Genomic_DNA"/>
</dbReference>
<dbReference type="Pfam" id="PF13650">
    <property type="entry name" value="Asp_protease_2"/>
    <property type="match status" value="1"/>
</dbReference>
<evidence type="ECO:0000313" key="2">
    <source>
        <dbReference type="Proteomes" id="UP000615446"/>
    </source>
</evidence>
<comment type="caution">
    <text evidence="1">The sequence shown here is derived from an EMBL/GenBank/DDBJ whole genome shotgun (WGS) entry which is preliminary data.</text>
</comment>
<reference evidence="1" key="1">
    <citation type="submission" date="2019-10" db="EMBL/GenBank/DDBJ databases">
        <title>Conservation and host-specific expression of non-tandemly repeated heterogenous ribosome RNA gene in arbuscular mycorrhizal fungi.</title>
        <authorList>
            <person name="Maeda T."/>
            <person name="Kobayashi Y."/>
            <person name="Nakagawa T."/>
            <person name="Ezawa T."/>
            <person name="Yamaguchi K."/>
            <person name="Bino T."/>
            <person name="Nishimoto Y."/>
            <person name="Shigenobu S."/>
            <person name="Kawaguchi M."/>
        </authorList>
    </citation>
    <scope>NUCLEOTIDE SEQUENCE</scope>
    <source>
        <strain evidence="1">HR1</strain>
    </source>
</reference>
<dbReference type="SUPFAM" id="SSF50630">
    <property type="entry name" value="Acid proteases"/>
    <property type="match status" value="1"/>
</dbReference>
<evidence type="ECO:0000313" key="1">
    <source>
        <dbReference type="EMBL" id="GES93460.1"/>
    </source>
</evidence>
<dbReference type="Gene3D" id="2.40.70.10">
    <property type="entry name" value="Acid Proteases"/>
    <property type="match status" value="1"/>
</dbReference>
<dbReference type="Proteomes" id="UP000615446">
    <property type="component" value="Unassembled WGS sequence"/>
</dbReference>
<dbReference type="AlphaFoldDB" id="A0A8H3LWB9"/>
<dbReference type="OrthoDB" id="2430591at2759"/>
<protein>
    <submittedName>
        <fullName evidence="1">Uncharacterized protein</fullName>
    </submittedName>
</protein>
<gene>
    <name evidence="1" type="ORF">RCL2_002020400</name>
</gene>
<dbReference type="CDD" id="cd00303">
    <property type="entry name" value="retropepsin_like"/>
    <property type="match status" value="1"/>
</dbReference>
<organism evidence="1 2">
    <name type="scientific">Rhizophagus clarus</name>
    <dbReference type="NCBI Taxonomy" id="94130"/>
    <lineage>
        <taxon>Eukaryota</taxon>
        <taxon>Fungi</taxon>
        <taxon>Fungi incertae sedis</taxon>
        <taxon>Mucoromycota</taxon>
        <taxon>Glomeromycotina</taxon>
        <taxon>Glomeromycetes</taxon>
        <taxon>Glomerales</taxon>
        <taxon>Glomeraceae</taxon>
        <taxon>Rhizophagus</taxon>
    </lineage>
</organism>
<proteinExistence type="predicted"/>
<name>A0A8H3LWB9_9GLOM</name>